<dbReference type="PANTHER" id="PTHR31639">
    <property type="entry name" value="F-BOX PROTEIN-LIKE"/>
    <property type="match status" value="1"/>
</dbReference>
<dbReference type="AlphaFoldDB" id="A0A4S4EKC8"/>
<dbReference type="PANTHER" id="PTHR31639:SF70">
    <property type="entry name" value="FBD DOMAIN-CONTAINING PROTEIN"/>
    <property type="match status" value="1"/>
</dbReference>
<dbReference type="InterPro" id="IPR036047">
    <property type="entry name" value="F-box-like_dom_sf"/>
</dbReference>
<keyword evidence="2" id="KW-1185">Reference proteome</keyword>
<sequence>MKWRLKEVMEDHGALFFHHSPPARSILIPIDRFSTLPVEIKLNILEHISFEEAARASISRTINWSEHPQVILDKPLFDEWGRWIRLDPGAWADKVTRILSNHHEVPIRKFILHIPDMQFKWALYINIWLSCLSKNSINKLSVDNWSIFTFKLSSLLFECSELTRLMLHNCAFYKSFGVFQNLRFLRFENIAFGSVKVGELTLSIPSLVQAELVDCTGRRQDSRILLLPAVVESTLMM</sequence>
<organism evidence="1 2">
    <name type="scientific">Camellia sinensis var. sinensis</name>
    <name type="common">China tea</name>
    <dbReference type="NCBI Taxonomy" id="542762"/>
    <lineage>
        <taxon>Eukaryota</taxon>
        <taxon>Viridiplantae</taxon>
        <taxon>Streptophyta</taxon>
        <taxon>Embryophyta</taxon>
        <taxon>Tracheophyta</taxon>
        <taxon>Spermatophyta</taxon>
        <taxon>Magnoliopsida</taxon>
        <taxon>eudicotyledons</taxon>
        <taxon>Gunneridae</taxon>
        <taxon>Pentapetalae</taxon>
        <taxon>asterids</taxon>
        <taxon>Ericales</taxon>
        <taxon>Theaceae</taxon>
        <taxon>Camellia</taxon>
    </lineage>
</organism>
<protein>
    <recommendedName>
        <fullName evidence="3">F-box domain-containing protein</fullName>
    </recommendedName>
</protein>
<comment type="caution">
    <text evidence="1">The sequence shown here is derived from an EMBL/GenBank/DDBJ whole genome shotgun (WGS) entry which is preliminary data.</text>
</comment>
<dbReference type="EMBL" id="SDRB02004094">
    <property type="protein sequence ID" value="THG16426.1"/>
    <property type="molecule type" value="Genomic_DNA"/>
</dbReference>
<gene>
    <name evidence="1" type="ORF">TEA_021681</name>
</gene>
<evidence type="ECO:0000313" key="1">
    <source>
        <dbReference type="EMBL" id="THG16426.1"/>
    </source>
</evidence>
<evidence type="ECO:0008006" key="3">
    <source>
        <dbReference type="Google" id="ProtNLM"/>
    </source>
</evidence>
<dbReference type="SUPFAM" id="SSF81383">
    <property type="entry name" value="F-box domain"/>
    <property type="match status" value="1"/>
</dbReference>
<dbReference type="Proteomes" id="UP000306102">
    <property type="component" value="Unassembled WGS sequence"/>
</dbReference>
<dbReference type="SUPFAM" id="SSF52047">
    <property type="entry name" value="RNI-like"/>
    <property type="match status" value="1"/>
</dbReference>
<dbReference type="STRING" id="542762.A0A4S4EKC8"/>
<name>A0A4S4EKC8_CAMSN</name>
<accession>A0A4S4EKC8</accession>
<proteinExistence type="predicted"/>
<reference evidence="1 2" key="1">
    <citation type="journal article" date="2018" name="Proc. Natl. Acad. Sci. U.S.A.">
        <title>Draft genome sequence of Camellia sinensis var. sinensis provides insights into the evolution of the tea genome and tea quality.</title>
        <authorList>
            <person name="Wei C."/>
            <person name="Yang H."/>
            <person name="Wang S."/>
            <person name="Zhao J."/>
            <person name="Liu C."/>
            <person name="Gao L."/>
            <person name="Xia E."/>
            <person name="Lu Y."/>
            <person name="Tai Y."/>
            <person name="She G."/>
            <person name="Sun J."/>
            <person name="Cao H."/>
            <person name="Tong W."/>
            <person name="Gao Q."/>
            <person name="Li Y."/>
            <person name="Deng W."/>
            <person name="Jiang X."/>
            <person name="Wang W."/>
            <person name="Chen Q."/>
            <person name="Zhang S."/>
            <person name="Li H."/>
            <person name="Wu J."/>
            <person name="Wang P."/>
            <person name="Li P."/>
            <person name="Shi C."/>
            <person name="Zheng F."/>
            <person name="Jian J."/>
            <person name="Huang B."/>
            <person name="Shan D."/>
            <person name="Shi M."/>
            <person name="Fang C."/>
            <person name="Yue Y."/>
            <person name="Li F."/>
            <person name="Li D."/>
            <person name="Wei S."/>
            <person name="Han B."/>
            <person name="Jiang C."/>
            <person name="Yin Y."/>
            <person name="Xia T."/>
            <person name="Zhang Z."/>
            <person name="Bennetzen J.L."/>
            <person name="Zhao S."/>
            <person name="Wan X."/>
        </authorList>
    </citation>
    <scope>NUCLEOTIDE SEQUENCE [LARGE SCALE GENOMIC DNA]</scope>
    <source>
        <strain evidence="2">cv. Shuchazao</strain>
        <tissue evidence="1">Leaf</tissue>
    </source>
</reference>
<evidence type="ECO:0000313" key="2">
    <source>
        <dbReference type="Proteomes" id="UP000306102"/>
    </source>
</evidence>